<dbReference type="Proteomes" id="UP000467841">
    <property type="component" value="Unassembled WGS sequence"/>
</dbReference>
<dbReference type="EMBL" id="CACVBM020001355">
    <property type="protein sequence ID" value="CAA7046789.1"/>
    <property type="molecule type" value="Genomic_DNA"/>
</dbReference>
<keyword evidence="3" id="KW-1185">Reference proteome</keyword>
<gene>
    <name evidence="2" type="ORF">MERR_LOCUS34024</name>
</gene>
<comment type="caution">
    <text evidence="2">The sequence shown here is derived from an EMBL/GenBank/DDBJ whole genome shotgun (WGS) entry which is preliminary data.</text>
</comment>
<feature type="region of interest" description="Disordered" evidence="1">
    <location>
        <begin position="72"/>
        <end position="233"/>
    </location>
</feature>
<feature type="compositionally biased region" description="Polar residues" evidence="1">
    <location>
        <begin position="72"/>
        <end position="82"/>
    </location>
</feature>
<feature type="compositionally biased region" description="Basic and acidic residues" evidence="1">
    <location>
        <begin position="175"/>
        <end position="188"/>
    </location>
</feature>
<evidence type="ECO:0000313" key="2">
    <source>
        <dbReference type="EMBL" id="CAA7046789.1"/>
    </source>
</evidence>
<feature type="compositionally biased region" description="Basic residues" evidence="1">
    <location>
        <begin position="116"/>
        <end position="134"/>
    </location>
</feature>
<proteinExistence type="predicted"/>
<organism evidence="2 3">
    <name type="scientific">Microthlaspi erraticum</name>
    <dbReference type="NCBI Taxonomy" id="1685480"/>
    <lineage>
        <taxon>Eukaryota</taxon>
        <taxon>Viridiplantae</taxon>
        <taxon>Streptophyta</taxon>
        <taxon>Embryophyta</taxon>
        <taxon>Tracheophyta</taxon>
        <taxon>Spermatophyta</taxon>
        <taxon>Magnoliopsida</taxon>
        <taxon>eudicotyledons</taxon>
        <taxon>Gunneridae</taxon>
        <taxon>Pentapetalae</taxon>
        <taxon>rosids</taxon>
        <taxon>malvids</taxon>
        <taxon>Brassicales</taxon>
        <taxon>Brassicaceae</taxon>
        <taxon>Coluteocarpeae</taxon>
        <taxon>Microthlaspi</taxon>
    </lineage>
</organism>
<dbReference type="AlphaFoldDB" id="A0A6D2K0M4"/>
<accession>A0A6D2K0M4</accession>
<feature type="compositionally biased region" description="Basic and acidic residues" evidence="1">
    <location>
        <begin position="104"/>
        <end position="115"/>
    </location>
</feature>
<sequence length="233" mass="26481">MVKKIYHKKNVHSWRDLDGRAEPLHARPCPLKPPNTPSHLIPSASHPSHLTTLAFHHYHHSTAFTILQVTPNQKRSYSQKSEGCSRRPYRESAPNAQTGWPRNDVPRSAKTDSVRLKSRPKFKPSGRSRIRPGKHCPAVGQATSRQPRTTKRASRETKPRGRATRSAYHGRCIRPSREDVPRPAEKPSAKSIRPTKPADRKHPARPFRLAKDPTVRPTVPTTVRTPRSTRSRF</sequence>
<feature type="compositionally biased region" description="Low complexity" evidence="1">
    <location>
        <begin position="215"/>
        <end position="226"/>
    </location>
</feature>
<reference evidence="2" key="1">
    <citation type="submission" date="2020-01" db="EMBL/GenBank/DDBJ databases">
        <authorList>
            <person name="Mishra B."/>
        </authorList>
    </citation>
    <scope>NUCLEOTIDE SEQUENCE [LARGE SCALE GENOMIC DNA]</scope>
</reference>
<evidence type="ECO:0000313" key="3">
    <source>
        <dbReference type="Proteomes" id="UP000467841"/>
    </source>
</evidence>
<evidence type="ECO:0000256" key="1">
    <source>
        <dbReference type="SAM" id="MobiDB-lite"/>
    </source>
</evidence>
<name>A0A6D2K0M4_9BRAS</name>
<protein>
    <submittedName>
        <fullName evidence="2">Uncharacterized protein</fullName>
    </submittedName>
</protein>